<sequence length="179" mass="20592">MQLWSFQGDSNINGEDHLMQLLMGLCDSYDSVRNQILMQEPPPSVNKAYAMILRIKIQKEVSLAPSNISQNMAIQVKGGNFKRPGNAVPFQKKKTVAEKRAQLCDHCGKNERTKEVCFEIYGYPDWYRSLIEQRRRDGANTSRTLNVTNTEEHAQNAVDELTLSAVIRNELHRYMEMQE</sequence>
<evidence type="ECO:0000313" key="1">
    <source>
        <dbReference type="EMBL" id="KAL0401659.1"/>
    </source>
</evidence>
<dbReference type="PANTHER" id="PTHR34222:SF99">
    <property type="entry name" value="PROTEIN, PUTATIVE-RELATED"/>
    <property type="match status" value="1"/>
</dbReference>
<dbReference type="PANTHER" id="PTHR34222">
    <property type="entry name" value="GAG_PRE-INTEGRS DOMAIN-CONTAINING PROTEIN"/>
    <property type="match status" value="1"/>
</dbReference>
<proteinExistence type="predicted"/>
<gene>
    <name evidence="1" type="ORF">Slati_4195800</name>
</gene>
<dbReference type="AlphaFoldDB" id="A0AAW2TB10"/>
<organism evidence="1">
    <name type="scientific">Sesamum latifolium</name>
    <dbReference type="NCBI Taxonomy" id="2727402"/>
    <lineage>
        <taxon>Eukaryota</taxon>
        <taxon>Viridiplantae</taxon>
        <taxon>Streptophyta</taxon>
        <taxon>Embryophyta</taxon>
        <taxon>Tracheophyta</taxon>
        <taxon>Spermatophyta</taxon>
        <taxon>Magnoliopsida</taxon>
        <taxon>eudicotyledons</taxon>
        <taxon>Gunneridae</taxon>
        <taxon>Pentapetalae</taxon>
        <taxon>asterids</taxon>
        <taxon>lamiids</taxon>
        <taxon>Lamiales</taxon>
        <taxon>Pedaliaceae</taxon>
        <taxon>Sesamum</taxon>
    </lineage>
</organism>
<reference evidence="1" key="2">
    <citation type="journal article" date="2024" name="Plant">
        <title>Genomic evolution and insights into agronomic trait innovations of Sesamum species.</title>
        <authorList>
            <person name="Miao H."/>
            <person name="Wang L."/>
            <person name="Qu L."/>
            <person name="Liu H."/>
            <person name="Sun Y."/>
            <person name="Le M."/>
            <person name="Wang Q."/>
            <person name="Wei S."/>
            <person name="Zheng Y."/>
            <person name="Lin W."/>
            <person name="Duan Y."/>
            <person name="Cao H."/>
            <person name="Xiong S."/>
            <person name="Wang X."/>
            <person name="Wei L."/>
            <person name="Li C."/>
            <person name="Ma Q."/>
            <person name="Ju M."/>
            <person name="Zhao R."/>
            <person name="Li G."/>
            <person name="Mu C."/>
            <person name="Tian Q."/>
            <person name="Mei H."/>
            <person name="Zhang T."/>
            <person name="Gao T."/>
            <person name="Zhang H."/>
        </authorList>
    </citation>
    <scope>NUCLEOTIDE SEQUENCE</scope>
    <source>
        <strain evidence="1">KEN1</strain>
    </source>
</reference>
<name>A0AAW2TB10_9LAMI</name>
<accession>A0AAW2TB10</accession>
<dbReference type="EMBL" id="JACGWN010000015">
    <property type="protein sequence ID" value="KAL0401659.1"/>
    <property type="molecule type" value="Genomic_DNA"/>
</dbReference>
<comment type="caution">
    <text evidence="1">The sequence shown here is derived from an EMBL/GenBank/DDBJ whole genome shotgun (WGS) entry which is preliminary data.</text>
</comment>
<protein>
    <submittedName>
        <fullName evidence="1">Uncharacterized protein</fullName>
    </submittedName>
</protein>
<reference evidence="1" key="1">
    <citation type="submission" date="2020-06" db="EMBL/GenBank/DDBJ databases">
        <authorList>
            <person name="Li T."/>
            <person name="Hu X."/>
            <person name="Zhang T."/>
            <person name="Song X."/>
            <person name="Zhang H."/>
            <person name="Dai N."/>
            <person name="Sheng W."/>
            <person name="Hou X."/>
            <person name="Wei L."/>
        </authorList>
    </citation>
    <scope>NUCLEOTIDE SEQUENCE</scope>
    <source>
        <strain evidence="1">KEN1</strain>
        <tissue evidence="1">Leaf</tissue>
    </source>
</reference>